<organism evidence="4 5">
    <name type="scientific">Melipona quadrifasciata</name>
    <dbReference type="NCBI Taxonomy" id="166423"/>
    <lineage>
        <taxon>Eukaryota</taxon>
        <taxon>Metazoa</taxon>
        <taxon>Ecdysozoa</taxon>
        <taxon>Arthropoda</taxon>
        <taxon>Hexapoda</taxon>
        <taxon>Insecta</taxon>
        <taxon>Pterygota</taxon>
        <taxon>Neoptera</taxon>
        <taxon>Endopterygota</taxon>
        <taxon>Hymenoptera</taxon>
        <taxon>Apocrita</taxon>
        <taxon>Aculeata</taxon>
        <taxon>Apoidea</taxon>
        <taxon>Anthophila</taxon>
        <taxon>Apidae</taxon>
        <taxon>Melipona</taxon>
    </lineage>
</organism>
<dbReference type="AlphaFoldDB" id="A0A0M9A939"/>
<dbReference type="EMBL" id="KQ435724">
    <property type="protein sequence ID" value="KOX78463.1"/>
    <property type="molecule type" value="Genomic_DNA"/>
</dbReference>
<keyword evidence="3" id="KW-1133">Transmembrane helix</keyword>
<keyword evidence="1" id="KW-0175">Coiled coil</keyword>
<keyword evidence="3" id="KW-0472">Membrane</keyword>
<evidence type="ECO:0000313" key="4">
    <source>
        <dbReference type="EMBL" id="KOX78463.1"/>
    </source>
</evidence>
<feature type="coiled-coil region" evidence="1">
    <location>
        <begin position="139"/>
        <end position="166"/>
    </location>
</feature>
<keyword evidence="5" id="KW-1185">Reference proteome</keyword>
<evidence type="ECO:0000256" key="3">
    <source>
        <dbReference type="SAM" id="Phobius"/>
    </source>
</evidence>
<evidence type="ECO:0000313" key="5">
    <source>
        <dbReference type="Proteomes" id="UP000053105"/>
    </source>
</evidence>
<evidence type="ECO:0000256" key="2">
    <source>
        <dbReference type="SAM" id="MobiDB-lite"/>
    </source>
</evidence>
<dbReference type="Proteomes" id="UP000053105">
    <property type="component" value="Unassembled WGS sequence"/>
</dbReference>
<sequence length="232" mass="26975">MQRHLTGKSLYKSLFAGHGTLVLPNASPETIRNFQLCMKNDAVYRCGIPCGLVSGIAMYFMAPIPSGFMKKCSAIFVGTLMSAIGRTFCSPMCYRKALSIEKKQLGQFGDFDQQERQNKYFVSPADNLEEEKPMWDSFDTRFESNLDEINDMNDNLQEELKNEPQEKARVTYDDLWIQHREQQMKSSIQKLRTDLDNNYSLTNAEKRESFKRQQKRLPKESTETEFEKDTWN</sequence>
<gene>
    <name evidence="4" type="ORF">WN51_07870</name>
</gene>
<name>A0A0M9A939_9HYME</name>
<feature type="compositionally biased region" description="Basic and acidic residues" evidence="2">
    <location>
        <begin position="204"/>
        <end position="232"/>
    </location>
</feature>
<reference evidence="4 5" key="1">
    <citation type="submission" date="2015-07" db="EMBL/GenBank/DDBJ databases">
        <title>The genome of Melipona quadrifasciata.</title>
        <authorList>
            <person name="Pan H."/>
            <person name="Kapheim K."/>
        </authorList>
    </citation>
    <scope>NUCLEOTIDE SEQUENCE [LARGE SCALE GENOMIC DNA]</scope>
    <source>
        <strain evidence="4">0111107301</strain>
        <tissue evidence="4">Whole body</tissue>
    </source>
</reference>
<feature type="region of interest" description="Disordered" evidence="2">
    <location>
        <begin position="199"/>
        <end position="232"/>
    </location>
</feature>
<keyword evidence="3" id="KW-0812">Transmembrane</keyword>
<dbReference type="OrthoDB" id="6513616at2759"/>
<protein>
    <submittedName>
        <fullName evidence="4">Uncharacterized protein</fullName>
    </submittedName>
</protein>
<proteinExistence type="predicted"/>
<accession>A0A0M9A939</accession>
<feature type="transmembrane region" description="Helical" evidence="3">
    <location>
        <begin position="42"/>
        <end position="62"/>
    </location>
</feature>
<evidence type="ECO:0000256" key="1">
    <source>
        <dbReference type="SAM" id="Coils"/>
    </source>
</evidence>